<dbReference type="FunFam" id="3.50.30.20:FF:000001">
    <property type="entry name" value="Carbamoyl-phosphate synthase small chain"/>
    <property type="match status" value="1"/>
</dbReference>
<sequence length="369" mass="41491">MKATLVLADGTIFRGKPFGAQGEMVGEVVFNTAITGYQEILTDPSYRGQIVTMTYPHIGNVGVNFEDNEAVQPYLAGFIVKEYCPHPSNWRKNSDLEDFLRKYGIIGIQEIDTRKLTRNLRETGAKKGIISTEDHDHQSLLKKVRQYPDIEGLDLVSEVTCKDPYDWEEGSWNWNAETLRPEGRFKVAVYDSGVKQNILRLLVDAGAKVRVFPAHASSEDVLAYNPDGVFLSNGPGDPETVSYLIENVRRLIGKKPIFGICLGHQILGLALGGKTYKLTFGHHGANHPVRRIETGHVEITSQNHNFAVDPESVRAECEITHVNLNDQTVEGMVHRKHPIFSIQYHPEASPGPHDSRYLFDRFRKLIEES</sequence>
<gene>
    <name evidence="11 13" type="primary">carA</name>
    <name evidence="13" type="ORF">HY912_14330</name>
</gene>
<dbReference type="GO" id="GO:0006526">
    <property type="term" value="P:L-arginine biosynthetic process"/>
    <property type="evidence" value="ECO:0007669"/>
    <property type="project" value="UniProtKB-UniRule"/>
</dbReference>
<comment type="catalytic activity">
    <reaction evidence="9 11">
        <text>hydrogencarbonate + L-glutamine + 2 ATP + H2O = carbamoyl phosphate + L-glutamate + 2 ADP + phosphate + 2 H(+)</text>
        <dbReference type="Rhea" id="RHEA:18633"/>
        <dbReference type="ChEBI" id="CHEBI:15377"/>
        <dbReference type="ChEBI" id="CHEBI:15378"/>
        <dbReference type="ChEBI" id="CHEBI:17544"/>
        <dbReference type="ChEBI" id="CHEBI:29985"/>
        <dbReference type="ChEBI" id="CHEBI:30616"/>
        <dbReference type="ChEBI" id="CHEBI:43474"/>
        <dbReference type="ChEBI" id="CHEBI:58228"/>
        <dbReference type="ChEBI" id="CHEBI:58359"/>
        <dbReference type="ChEBI" id="CHEBI:456216"/>
        <dbReference type="EC" id="6.3.5.5"/>
    </reaction>
</comment>
<dbReference type="GO" id="GO:0006541">
    <property type="term" value="P:glutamine metabolic process"/>
    <property type="evidence" value="ECO:0007669"/>
    <property type="project" value="InterPro"/>
</dbReference>
<protein>
    <recommendedName>
        <fullName evidence="11">Carbamoyl phosphate synthase small chain</fullName>
        <ecNumber evidence="11">6.3.5.5</ecNumber>
    </recommendedName>
    <alternativeName>
        <fullName evidence="11">Carbamoyl phosphate synthetase glutamine chain</fullName>
    </alternativeName>
</protein>
<dbReference type="EC" id="6.3.5.5" evidence="11"/>
<feature type="binding site" evidence="11">
    <location>
        <position position="306"/>
    </location>
    <ligand>
        <name>L-glutamine</name>
        <dbReference type="ChEBI" id="CHEBI:58359"/>
    </ligand>
</feature>
<reference evidence="13" key="1">
    <citation type="submission" date="2020-07" db="EMBL/GenBank/DDBJ databases">
        <title>Huge and variable diversity of episymbiotic CPR bacteria and DPANN archaea in groundwater ecosystems.</title>
        <authorList>
            <person name="He C.Y."/>
            <person name="Keren R."/>
            <person name="Whittaker M."/>
            <person name="Farag I.F."/>
            <person name="Doudna J."/>
            <person name="Cate J.H.D."/>
            <person name="Banfield J.F."/>
        </authorList>
    </citation>
    <scope>NUCLEOTIDE SEQUENCE</scope>
    <source>
        <strain evidence="13">NC_groundwater_1664_Pr3_B-0.1um_52_9</strain>
    </source>
</reference>
<comment type="caution">
    <text evidence="11">Lacks conserved residue(s) required for the propagation of feature annotation.</text>
</comment>
<feature type="active site" evidence="11">
    <location>
        <position position="347"/>
    </location>
</feature>
<dbReference type="InterPro" id="IPR050472">
    <property type="entry name" value="Anth_synth/Amidotransfase"/>
</dbReference>
<comment type="similarity">
    <text evidence="3 11">Belongs to the CarA family.</text>
</comment>
<comment type="subunit">
    <text evidence="11">Composed of two chains; the small (or glutamine) chain promotes the hydrolysis of glutamine to ammonia, which is used by the large (or ammonia) chain to synthesize carbamoyl phosphate. Tetramer of heterodimers (alpha,beta)4.</text>
</comment>
<dbReference type="InterPro" id="IPR006274">
    <property type="entry name" value="CarbamoylP_synth_ssu"/>
</dbReference>
<dbReference type="NCBIfam" id="NF009475">
    <property type="entry name" value="PRK12838.1"/>
    <property type="match status" value="1"/>
</dbReference>
<dbReference type="PRINTS" id="PR00099">
    <property type="entry name" value="CPSGATASE"/>
</dbReference>
<dbReference type="GO" id="GO:0004088">
    <property type="term" value="F:carbamoyl-phosphate synthase (glutamine-hydrolyzing) activity"/>
    <property type="evidence" value="ECO:0007669"/>
    <property type="project" value="UniProtKB-UniRule"/>
</dbReference>
<evidence type="ECO:0000256" key="8">
    <source>
        <dbReference type="ARBA" id="ARBA00022975"/>
    </source>
</evidence>
<dbReference type="InterPro" id="IPR029062">
    <property type="entry name" value="Class_I_gatase-like"/>
</dbReference>
<dbReference type="SMART" id="SM01097">
    <property type="entry name" value="CPSase_sm_chain"/>
    <property type="match status" value="1"/>
</dbReference>
<dbReference type="Gene3D" id="3.40.50.880">
    <property type="match status" value="1"/>
</dbReference>
<comment type="pathway">
    <text evidence="2 11">Amino-acid biosynthesis; L-arginine biosynthesis; carbamoyl phosphate from bicarbonate: step 1/1.</text>
</comment>
<dbReference type="Gene3D" id="3.50.30.20">
    <property type="entry name" value="Carbamoyl-phosphate synthase small subunit, N-terminal domain"/>
    <property type="match status" value="1"/>
</dbReference>
<comment type="catalytic activity">
    <reaction evidence="10 11">
        <text>L-glutamine + H2O = L-glutamate + NH4(+)</text>
        <dbReference type="Rhea" id="RHEA:15889"/>
        <dbReference type="ChEBI" id="CHEBI:15377"/>
        <dbReference type="ChEBI" id="CHEBI:28938"/>
        <dbReference type="ChEBI" id="CHEBI:29985"/>
        <dbReference type="ChEBI" id="CHEBI:58359"/>
    </reaction>
</comment>
<dbReference type="PANTHER" id="PTHR43418:SF7">
    <property type="entry name" value="CARBAMOYL-PHOSPHATE SYNTHASE SMALL CHAIN"/>
    <property type="match status" value="1"/>
</dbReference>
<dbReference type="PANTHER" id="PTHR43418">
    <property type="entry name" value="MULTIFUNCTIONAL TRYPTOPHAN BIOSYNTHESIS PROTEIN-RELATED"/>
    <property type="match status" value="1"/>
</dbReference>
<feature type="binding site" evidence="11">
    <location>
        <position position="45"/>
    </location>
    <ligand>
        <name>L-glutamine</name>
        <dbReference type="ChEBI" id="CHEBI:58359"/>
    </ligand>
</feature>
<keyword evidence="6 11" id="KW-0067">ATP-binding</keyword>
<dbReference type="SUPFAM" id="SSF52317">
    <property type="entry name" value="Class I glutamine amidotransferase-like"/>
    <property type="match status" value="1"/>
</dbReference>
<accession>A0A9D6Z467</accession>
<keyword evidence="5 11" id="KW-0547">Nucleotide-binding</keyword>
<feature type="binding site" evidence="11">
    <location>
        <position position="262"/>
    </location>
    <ligand>
        <name>L-glutamine</name>
        <dbReference type="ChEBI" id="CHEBI:58359"/>
    </ligand>
</feature>
<dbReference type="AlphaFoldDB" id="A0A9D6Z467"/>
<evidence type="ECO:0000256" key="9">
    <source>
        <dbReference type="ARBA" id="ARBA00048816"/>
    </source>
</evidence>
<feature type="active site" evidence="11">
    <location>
        <position position="345"/>
    </location>
</feature>
<keyword evidence="4 11" id="KW-0436">Ligase</keyword>
<evidence type="ECO:0000256" key="5">
    <source>
        <dbReference type="ARBA" id="ARBA00022741"/>
    </source>
</evidence>
<feature type="region of interest" description="CPSase" evidence="11">
    <location>
        <begin position="1"/>
        <end position="185"/>
    </location>
</feature>
<organism evidence="13 14">
    <name type="scientific">Desulfomonile tiedjei</name>
    <dbReference type="NCBI Taxonomy" id="2358"/>
    <lineage>
        <taxon>Bacteria</taxon>
        <taxon>Pseudomonadati</taxon>
        <taxon>Thermodesulfobacteriota</taxon>
        <taxon>Desulfomonilia</taxon>
        <taxon>Desulfomonilales</taxon>
        <taxon>Desulfomonilaceae</taxon>
        <taxon>Desulfomonile</taxon>
    </lineage>
</organism>
<dbReference type="NCBIfam" id="TIGR01368">
    <property type="entry name" value="CPSaseIIsmall"/>
    <property type="match status" value="1"/>
</dbReference>
<evidence type="ECO:0000256" key="1">
    <source>
        <dbReference type="ARBA" id="ARBA00004812"/>
    </source>
</evidence>
<evidence type="ECO:0000256" key="6">
    <source>
        <dbReference type="ARBA" id="ARBA00022840"/>
    </source>
</evidence>
<dbReference type="InterPro" id="IPR017926">
    <property type="entry name" value="GATASE"/>
</dbReference>
<dbReference type="Proteomes" id="UP000807825">
    <property type="component" value="Unassembled WGS sequence"/>
</dbReference>
<dbReference type="EMBL" id="JACRDE010000373">
    <property type="protein sequence ID" value="MBI5250664.1"/>
    <property type="molecule type" value="Genomic_DNA"/>
</dbReference>
<dbReference type="HAMAP" id="MF_01209">
    <property type="entry name" value="CPSase_S_chain"/>
    <property type="match status" value="1"/>
</dbReference>
<evidence type="ECO:0000256" key="7">
    <source>
        <dbReference type="ARBA" id="ARBA00022962"/>
    </source>
</evidence>
<feature type="binding site" evidence="11">
    <location>
        <position position="265"/>
    </location>
    <ligand>
        <name>L-glutamine</name>
        <dbReference type="ChEBI" id="CHEBI:58359"/>
    </ligand>
</feature>
<dbReference type="PRINTS" id="PR00097">
    <property type="entry name" value="ANTSNTHASEII"/>
</dbReference>
<comment type="caution">
    <text evidence="13">The sequence shown here is derived from an EMBL/GenBank/DDBJ whole genome shotgun (WGS) entry which is preliminary data.</text>
</comment>
<dbReference type="CDD" id="cd01744">
    <property type="entry name" value="GATase1_CPSase"/>
    <property type="match status" value="1"/>
</dbReference>
<feature type="binding site" evidence="11">
    <location>
        <position position="236"/>
    </location>
    <ligand>
        <name>L-glutamine</name>
        <dbReference type="ChEBI" id="CHEBI:58359"/>
    </ligand>
</feature>
<dbReference type="PRINTS" id="PR00096">
    <property type="entry name" value="GATASE"/>
</dbReference>
<dbReference type="InterPro" id="IPR036480">
    <property type="entry name" value="CarbP_synth_ssu_N_sf"/>
</dbReference>
<evidence type="ECO:0000313" key="13">
    <source>
        <dbReference type="EMBL" id="MBI5250664.1"/>
    </source>
</evidence>
<dbReference type="PROSITE" id="PS51273">
    <property type="entry name" value="GATASE_TYPE_1"/>
    <property type="match status" value="1"/>
</dbReference>
<feature type="active site" description="Nucleophile" evidence="11">
    <location>
        <position position="261"/>
    </location>
</feature>
<evidence type="ECO:0000256" key="2">
    <source>
        <dbReference type="ARBA" id="ARBA00005077"/>
    </source>
</evidence>
<dbReference type="InterPro" id="IPR035686">
    <property type="entry name" value="CPSase_GATase1"/>
</dbReference>
<feature type="binding site" evidence="11">
    <location>
        <position position="303"/>
    </location>
    <ligand>
        <name>L-glutamine</name>
        <dbReference type="ChEBI" id="CHEBI:58359"/>
    </ligand>
</feature>
<comment type="function">
    <text evidence="11">Small subunit of the glutamine-dependent carbamoyl phosphate synthetase (CPSase). CPSase catalyzes the formation of carbamoyl phosphate from the ammonia moiety of glutamine, carbonate, and phosphate donated by ATP, constituting the first step of 2 biosynthetic pathways, one leading to arginine and/or urea and the other to pyrimidine nucleotides. The small subunit (glutamine amidotransferase) binds and cleaves glutamine to supply the large subunit with the substrate ammonia.</text>
</comment>
<evidence type="ECO:0000256" key="10">
    <source>
        <dbReference type="ARBA" id="ARBA00049285"/>
    </source>
</evidence>
<dbReference type="GO" id="GO:0006207">
    <property type="term" value="P:'de novo' pyrimidine nucleobase biosynthetic process"/>
    <property type="evidence" value="ECO:0007669"/>
    <property type="project" value="InterPro"/>
</dbReference>
<evidence type="ECO:0000256" key="11">
    <source>
        <dbReference type="HAMAP-Rule" id="MF_01209"/>
    </source>
</evidence>
<evidence type="ECO:0000256" key="4">
    <source>
        <dbReference type="ARBA" id="ARBA00022598"/>
    </source>
</evidence>
<feature type="domain" description="Carbamoyl-phosphate synthase small subunit N-terminal" evidence="12">
    <location>
        <begin position="1"/>
        <end position="131"/>
    </location>
</feature>
<dbReference type="GO" id="GO:0005524">
    <property type="term" value="F:ATP binding"/>
    <property type="evidence" value="ECO:0007669"/>
    <property type="project" value="UniProtKB-UniRule"/>
</dbReference>
<dbReference type="InterPro" id="IPR002474">
    <property type="entry name" value="CarbamoylP_synth_ssu_N"/>
</dbReference>
<keyword evidence="11" id="KW-0055">Arginine biosynthesis</keyword>
<evidence type="ECO:0000256" key="3">
    <source>
        <dbReference type="ARBA" id="ARBA00007800"/>
    </source>
</evidence>
<name>A0A9D6Z467_9BACT</name>
<dbReference type="SUPFAM" id="SSF52021">
    <property type="entry name" value="Carbamoyl phosphate synthetase, small subunit N-terminal domain"/>
    <property type="match status" value="1"/>
</dbReference>
<evidence type="ECO:0000313" key="14">
    <source>
        <dbReference type="Proteomes" id="UP000807825"/>
    </source>
</evidence>
<evidence type="ECO:0000259" key="12">
    <source>
        <dbReference type="SMART" id="SM01097"/>
    </source>
</evidence>
<keyword evidence="11" id="KW-0028">Amino-acid biosynthesis</keyword>
<dbReference type="GO" id="GO:0044205">
    <property type="term" value="P:'de novo' UMP biosynthetic process"/>
    <property type="evidence" value="ECO:0007669"/>
    <property type="project" value="UniProtKB-UniRule"/>
</dbReference>
<feature type="binding site" evidence="11">
    <location>
        <position position="234"/>
    </location>
    <ligand>
        <name>L-glutamine</name>
        <dbReference type="ChEBI" id="CHEBI:58359"/>
    </ligand>
</feature>
<comment type="pathway">
    <text evidence="1 11">Pyrimidine metabolism; UMP biosynthesis via de novo pathway; (S)-dihydroorotate from bicarbonate: step 1/3.</text>
</comment>
<keyword evidence="7 11" id="KW-0315">Glutamine amidotransferase</keyword>
<dbReference type="Pfam" id="PF00988">
    <property type="entry name" value="CPSase_sm_chain"/>
    <property type="match status" value="1"/>
</dbReference>
<dbReference type="Pfam" id="PF00117">
    <property type="entry name" value="GATase"/>
    <property type="match status" value="1"/>
</dbReference>
<keyword evidence="8 11" id="KW-0665">Pyrimidine biosynthesis</keyword>
<proteinExistence type="inferred from homology"/>